<protein>
    <submittedName>
        <fullName evidence="2">FR47-like protein</fullName>
    </submittedName>
</protein>
<dbReference type="InterPro" id="IPR027365">
    <property type="entry name" value="GNAT_acetyltra_YdfB-like"/>
</dbReference>
<proteinExistence type="predicted"/>
<evidence type="ECO:0000313" key="2">
    <source>
        <dbReference type="EMBL" id="SHH37903.1"/>
    </source>
</evidence>
<dbReference type="InterPro" id="IPR000182">
    <property type="entry name" value="GNAT_dom"/>
</dbReference>
<dbReference type="PROSITE" id="PS51186">
    <property type="entry name" value="GNAT"/>
    <property type="match status" value="1"/>
</dbReference>
<dbReference type="PANTHER" id="PTHR31143:SF2">
    <property type="entry name" value="FR47-LIKE DOMAIN-CONTAINING PROTEIN-RELATED"/>
    <property type="match status" value="1"/>
</dbReference>
<dbReference type="Proteomes" id="UP000184526">
    <property type="component" value="Unassembled WGS sequence"/>
</dbReference>
<sequence>MRKVNIITERLRKKILELLYKDEMYNSILIELIQSSNSELGDLYISENEKEITAILHVKNDGNSDLTNFAYTSKLGLNDIGCKIKEIKYNKILLAGKLKDVQALFEILEFKNTISPDIFYRLNIKKYQDINMKFNCKIRLATSNEEDIDKVKSFTTLFLEAKTEEEIESISNNEKILEKINNGIYLLDFKNNSVGMSRFIGRTNNFLEITSVYIQDPYRHKGFGRELVAQMIEIAIKEDKIPMLATSHDNISAMKLYEKMGFEKQEEYAYEFLIQ</sequence>
<organism evidence="2 3">
    <name type="scientific">Clostridium collagenovorans DSM 3089</name>
    <dbReference type="NCBI Taxonomy" id="1121306"/>
    <lineage>
        <taxon>Bacteria</taxon>
        <taxon>Bacillati</taxon>
        <taxon>Bacillota</taxon>
        <taxon>Clostridia</taxon>
        <taxon>Eubacteriales</taxon>
        <taxon>Clostridiaceae</taxon>
        <taxon>Clostridium</taxon>
    </lineage>
</organism>
<feature type="domain" description="N-acetyltransferase" evidence="1">
    <location>
        <begin position="138"/>
        <end position="275"/>
    </location>
</feature>
<dbReference type="InterPro" id="IPR016181">
    <property type="entry name" value="Acyl_CoA_acyltransferase"/>
</dbReference>
<dbReference type="GO" id="GO:0016747">
    <property type="term" value="F:acyltransferase activity, transferring groups other than amino-acyl groups"/>
    <property type="evidence" value="ECO:0007669"/>
    <property type="project" value="InterPro"/>
</dbReference>
<gene>
    <name evidence="2" type="ORF">SAMN02745196_00170</name>
</gene>
<dbReference type="Pfam" id="PF00583">
    <property type="entry name" value="Acetyltransf_1"/>
    <property type="match status" value="1"/>
</dbReference>
<keyword evidence="3" id="KW-1185">Reference proteome</keyword>
<dbReference type="RefSeq" id="WP_072829099.1">
    <property type="nucleotide sequence ID" value="NZ_FQXP01000003.1"/>
</dbReference>
<dbReference type="AlphaFoldDB" id="A0A1M5SJ20"/>
<dbReference type="PANTHER" id="PTHR31143">
    <property type="match status" value="1"/>
</dbReference>
<evidence type="ECO:0000313" key="3">
    <source>
        <dbReference type="Proteomes" id="UP000184526"/>
    </source>
</evidence>
<dbReference type="Gene3D" id="3.40.630.30">
    <property type="match status" value="1"/>
</dbReference>
<dbReference type="CDD" id="cd04301">
    <property type="entry name" value="NAT_SF"/>
    <property type="match status" value="1"/>
</dbReference>
<dbReference type="EMBL" id="FQXP01000003">
    <property type="protein sequence ID" value="SHH37903.1"/>
    <property type="molecule type" value="Genomic_DNA"/>
</dbReference>
<accession>A0A1M5SJ20</accession>
<dbReference type="STRING" id="1121306.SAMN02745196_00170"/>
<dbReference type="SUPFAM" id="SSF55729">
    <property type="entry name" value="Acyl-CoA N-acyltransferases (Nat)"/>
    <property type="match status" value="1"/>
</dbReference>
<name>A0A1M5SJ20_9CLOT</name>
<reference evidence="2 3" key="1">
    <citation type="submission" date="2016-11" db="EMBL/GenBank/DDBJ databases">
        <authorList>
            <person name="Jaros S."/>
            <person name="Januszkiewicz K."/>
            <person name="Wedrychowicz H."/>
        </authorList>
    </citation>
    <scope>NUCLEOTIDE SEQUENCE [LARGE SCALE GENOMIC DNA]</scope>
    <source>
        <strain evidence="2 3">DSM 3089</strain>
    </source>
</reference>
<dbReference type="OrthoDB" id="9798006at2"/>
<evidence type="ECO:0000259" key="1">
    <source>
        <dbReference type="PROSITE" id="PS51186"/>
    </source>
</evidence>